<dbReference type="Proteomes" id="UP000178059">
    <property type="component" value="Unassembled WGS sequence"/>
</dbReference>
<comment type="caution">
    <text evidence="4">The sequence shown here is derived from an EMBL/GenBank/DDBJ whole genome shotgun (WGS) entry which is preliminary data.</text>
</comment>
<dbReference type="PANTHER" id="PTHR13504:SF38">
    <property type="entry name" value="FIDO DOMAIN-CONTAINING PROTEIN"/>
    <property type="match status" value="1"/>
</dbReference>
<dbReference type="STRING" id="1801743.A2824_02400"/>
<feature type="binding site" evidence="1">
    <location>
        <begin position="285"/>
        <end position="292"/>
    </location>
    <ligand>
        <name>ATP</name>
        <dbReference type="ChEBI" id="CHEBI:30616"/>
    </ligand>
</feature>
<dbReference type="PANTHER" id="PTHR13504">
    <property type="entry name" value="FIDO DOMAIN-CONTAINING PROTEIN DDB_G0283145"/>
    <property type="match status" value="1"/>
</dbReference>
<reference evidence="4 5" key="1">
    <citation type="journal article" date="2016" name="Nat. Commun.">
        <title>Thousands of microbial genomes shed light on interconnected biogeochemical processes in an aquifer system.</title>
        <authorList>
            <person name="Anantharaman K."/>
            <person name="Brown C.T."/>
            <person name="Hug L.A."/>
            <person name="Sharon I."/>
            <person name="Castelle C.J."/>
            <person name="Probst A.J."/>
            <person name="Thomas B.C."/>
            <person name="Singh A."/>
            <person name="Wilkins M.J."/>
            <person name="Karaoz U."/>
            <person name="Brodie E.L."/>
            <person name="Williams K.H."/>
            <person name="Hubbard S.S."/>
            <person name="Banfield J.F."/>
        </authorList>
    </citation>
    <scope>NUCLEOTIDE SEQUENCE [LARGE SCALE GENOMIC DNA]</scope>
</reference>
<gene>
    <name evidence="4" type="ORF">A2824_02400</name>
</gene>
<dbReference type="Gene3D" id="1.10.10.10">
    <property type="entry name" value="Winged helix-like DNA-binding domain superfamily/Winged helix DNA-binding domain"/>
    <property type="match status" value="1"/>
</dbReference>
<evidence type="ECO:0000313" key="4">
    <source>
        <dbReference type="EMBL" id="OGI70399.1"/>
    </source>
</evidence>
<feature type="site" description="Important for autoinhibition of adenylyltransferase activity" evidence="2">
    <location>
        <position position="156"/>
    </location>
</feature>
<evidence type="ECO:0000256" key="1">
    <source>
        <dbReference type="PIRSR" id="PIRSR640198-2"/>
    </source>
</evidence>
<keyword evidence="1" id="KW-0067">ATP-binding</keyword>
<dbReference type="InterPro" id="IPR036597">
    <property type="entry name" value="Fido-like_dom_sf"/>
</dbReference>
<dbReference type="Gene3D" id="1.10.3290.10">
    <property type="entry name" value="Fido-like domain"/>
    <property type="match status" value="1"/>
</dbReference>
<protein>
    <recommendedName>
        <fullName evidence="3">Fido domain-containing protein</fullName>
    </recommendedName>
</protein>
<name>A0A1F6VLH6_9BACT</name>
<dbReference type="SUPFAM" id="SSF46785">
    <property type="entry name" value="Winged helix' DNA-binding domain"/>
    <property type="match status" value="1"/>
</dbReference>
<accession>A0A1F6VLH6</accession>
<dbReference type="AlphaFoldDB" id="A0A1F6VLH6"/>
<dbReference type="Pfam" id="PF02661">
    <property type="entry name" value="Fic"/>
    <property type="match status" value="1"/>
</dbReference>
<feature type="domain" description="Fido" evidence="3">
    <location>
        <begin position="206"/>
        <end position="339"/>
    </location>
</feature>
<dbReference type="InterPro" id="IPR040198">
    <property type="entry name" value="Fido_containing"/>
</dbReference>
<organism evidence="4 5">
    <name type="scientific">Candidatus Nomurabacteria bacterium RIFCSPHIGHO2_01_FULL_42_16</name>
    <dbReference type="NCBI Taxonomy" id="1801743"/>
    <lineage>
        <taxon>Bacteria</taxon>
        <taxon>Candidatus Nomuraibacteriota</taxon>
    </lineage>
</organism>
<dbReference type="SUPFAM" id="SSF140931">
    <property type="entry name" value="Fic-like"/>
    <property type="match status" value="1"/>
</dbReference>
<evidence type="ECO:0000256" key="2">
    <source>
        <dbReference type="PIRSR" id="PIRSR640198-3"/>
    </source>
</evidence>
<dbReference type="EMBL" id="MFTT01000008">
    <property type="protein sequence ID" value="OGI70399.1"/>
    <property type="molecule type" value="Genomic_DNA"/>
</dbReference>
<dbReference type="InterPro" id="IPR003812">
    <property type="entry name" value="Fido"/>
</dbReference>
<keyword evidence="1" id="KW-0547">Nucleotide-binding</keyword>
<dbReference type="GO" id="GO:0005524">
    <property type="term" value="F:ATP binding"/>
    <property type="evidence" value="ECO:0007669"/>
    <property type="project" value="UniProtKB-KW"/>
</dbReference>
<proteinExistence type="predicted"/>
<sequence length="350" mass="40591">MNELTQRQRKIAEFIASKERAKISDILDYLKTKEIEVSRFSIIRDLERLISAGIIKREGRGRGIHYTEKILSTVERYIDVDEYFNLPPDKRPIVSEHFDSSIFKKLKNIFSTNEKKKINQLNAIYLDHRNKISKTIEKKELERLIIELSWKSSEIEGNTYTLLDTELLIKENIEAKGHPKEEAIMILNHKKALQYVWNNKERFKKLSLRDIEDVHKLIVSGLGVSYGLRRSPVGITGTAYKPLGNIFQIEEAARQMTKVVNAENYPPGKALVLLALLSYIQPFEDGNKRSARLLANAILLAYGYAPISYRSVDEKEYKKAVLLFYEKHNINYLKKIFVGQFIFAVNNYFA</sequence>
<evidence type="ECO:0000313" key="5">
    <source>
        <dbReference type="Proteomes" id="UP000178059"/>
    </source>
</evidence>
<evidence type="ECO:0000259" key="3">
    <source>
        <dbReference type="PROSITE" id="PS51459"/>
    </source>
</evidence>
<dbReference type="InterPro" id="IPR036390">
    <property type="entry name" value="WH_DNA-bd_sf"/>
</dbReference>
<dbReference type="InterPro" id="IPR036388">
    <property type="entry name" value="WH-like_DNA-bd_sf"/>
</dbReference>
<dbReference type="PROSITE" id="PS51459">
    <property type="entry name" value="FIDO"/>
    <property type="match status" value="1"/>
</dbReference>